<dbReference type="EMBL" id="LSYV01000010">
    <property type="protein sequence ID" value="KXZ52590.1"/>
    <property type="molecule type" value="Genomic_DNA"/>
</dbReference>
<dbReference type="AlphaFoldDB" id="A0A150GTC1"/>
<dbReference type="Proteomes" id="UP000075714">
    <property type="component" value="Unassembled WGS sequence"/>
</dbReference>
<gene>
    <name evidence="1" type="ORF">GPECTOR_9g635</name>
</gene>
<proteinExistence type="predicted"/>
<evidence type="ECO:0000313" key="2">
    <source>
        <dbReference type="Proteomes" id="UP000075714"/>
    </source>
</evidence>
<keyword evidence="2" id="KW-1185">Reference proteome</keyword>
<accession>A0A150GTC1</accession>
<reference evidence="2" key="1">
    <citation type="journal article" date="2016" name="Nat. Commun.">
        <title>The Gonium pectorale genome demonstrates co-option of cell cycle regulation during the evolution of multicellularity.</title>
        <authorList>
            <person name="Hanschen E.R."/>
            <person name="Marriage T.N."/>
            <person name="Ferris P.J."/>
            <person name="Hamaji T."/>
            <person name="Toyoda A."/>
            <person name="Fujiyama A."/>
            <person name="Neme R."/>
            <person name="Noguchi H."/>
            <person name="Minakuchi Y."/>
            <person name="Suzuki M."/>
            <person name="Kawai-Toyooka H."/>
            <person name="Smith D.R."/>
            <person name="Sparks H."/>
            <person name="Anderson J."/>
            <person name="Bakaric R."/>
            <person name="Luria V."/>
            <person name="Karger A."/>
            <person name="Kirschner M.W."/>
            <person name="Durand P.M."/>
            <person name="Michod R.E."/>
            <person name="Nozaki H."/>
            <person name="Olson B.J."/>
        </authorList>
    </citation>
    <scope>NUCLEOTIDE SEQUENCE [LARGE SCALE GENOMIC DNA]</scope>
    <source>
        <strain evidence="2">NIES-2863</strain>
    </source>
</reference>
<comment type="caution">
    <text evidence="1">The sequence shown here is derived from an EMBL/GenBank/DDBJ whole genome shotgun (WGS) entry which is preliminary data.</text>
</comment>
<organism evidence="1 2">
    <name type="scientific">Gonium pectorale</name>
    <name type="common">Green alga</name>
    <dbReference type="NCBI Taxonomy" id="33097"/>
    <lineage>
        <taxon>Eukaryota</taxon>
        <taxon>Viridiplantae</taxon>
        <taxon>Chlorophyta</taxon>
        <taxon>core chlorophytes</taxon>
        <taxon>Chlorophyceae</taxon>
        <taxon>CS clade</taxon>
        <taxon>Chlamydomonadales</taxon>
        <taxon>Volvocaceae</taxon>
        <taxon>Gonium</taxon>
    </lineage>
</organism>
<evidence type="ECO:0000313" key="1">
    <source>
        <dbReference type="EMBL" id="KXZ52590.1"/>
    </source>
</evidence>
<name>A0A150GTC1_GONPE</name>
<sequence>MLVLQNVTIRTPSCAALASYQAMLCGSAPSPHFIVTPGFLWLSHWSTSALEARNVTVTCSGPVGLHPCVSVVATSGQDVVNALALLQPPTSPAAAMFVYVANDVTLAGSLLPRCGVPVEAPASSIPAAAFSLPPANGDGGDGGAGCAPVPIRSASRRPIPFTLRRLVVSGGAVLPPRVAAAALAADSGHPTVTDEGADGVPGMGMARAPVLDLGGASALLDVPLDTIIRDGARVAIHNLTLAGLPLGAPSSYPLGLVRALLGFLQLGLSAFFTIYPDGQPLLAAVSGVEMLLEPHEVSMWAASVSEFQSSLRSTGSGLGDASPTPAPLPLAAAAQGPPAACARLGGRHLLLRNSLFVAMEGRPAAGAPAAFLLTNVTGNIAYSYVLLTPSVPEVKTNACDFPLLPGCDVGGGSAEAANTSAPLAAPAAALPYLCRLRPEGAAAEATPLEYAFRAGRITDSIYPLDVGDLE</sequence>
<protein>
    <submittedName>
        <fullName evidence="1">Uncharacterized protein</fullName>
    </submittedName>
</protein>